<comment type="caution">
    <text evidence="1">The sequence shown here is derived from an EMBL/GenBank/DDBJ whole genome shotgun (WGS) entry which is preliminary data.</text>
</comment>
<accession>A0A8S9FHL2</accession>
<sequence length="86" mass="9618">MFPTDNTIKAMTQRLLAIQGTTNVTLNYQTRDDKDLETYHGIMSFTFGTAWITIVPPPHLSVKISAMTRLDKGSRAARISDPPPVR</sequence>
<dbReference type="Proteomes" id="UP000712281">
    <property type="component" value="Unassembled WGS sequence"/>
</dbReference>
<dbReference type="EMBL" id="QGKW02001660">
    <property type="protein sequence ID" value="KAF2581553.1"/>
    <property type="molecule type" value="Genomic_DNA"/>
</dbReference>
<protein>
    <submittedName>
        <fullName evidence="1">Uncharacterized protein</fullName>
    </submittedName>
</protein>
<name>A0A8S9FHL2_BRACR</name>
<evidence type="ECO:0000313" key="2">
    <source>
        <dbReference type="EMBL" id="KAF2581553.1"/>
    </source>
</evidence>
<evidence type="ECO:0000313" key="1">
    <source>
        <dbReference type="EMBL" id="KAF2532801.1"/>
    </source>
</evidence>
<dbReference type="EMBL" id="QGKY02002305">
    <property type="protein sequence ID" value="KAF2532801.1"/>
    <property type="molecule type" value="Genomic_DNA"/>
</dbReference>
<dbReference type="AlphaFoldDB" id="A0A8S9FHL2"/>
<gene>
    <name evidence="2" type="ORF">F2Q68_00004648</name>
    <name evidence="1" type="ORF">F2Q70_00028972</name>
</gene>
<reference evidence="1" key="1">
    <citation type="submission" date="2019-12" db="EMBL/GenBank/DDBJ databases">
        <title>Genome sequencing and annotation of Brassica cretica.</title>
        <authorList>
            <person name="Studholme D.J."/>
            <person name="Sarris P.F."/>
        </authorList>
    </citation>
    <scope>NUCLEOTIDE SEQUENCE</scope>
    <source>
        <strain evidence="2">PFS-001/15</strain>
        <strain evidence="1">PFS-102/07</strain>
        <tissue evidence="1">Leaf</tissue>
    </source>
</reference>
<organism evidence="1">
    <name type="scientific">Brassica cretica</name>
    <name type="common">Mustard</name>
    <dbReference type="NCBI Taxonomy" id="69181"/>
    <lineage>
        <taxon>Eukaryota</taxon>
        <taxon>Viridiplantae</taxon>
        <taxon>Streptophyta</taxon>
        <taxon>Embryophyta</taxon>
        <taxon>Tracheophyta</taxon>
        <taxon>Spermatophyta</taxon>
        <taxon>Magnoliopsida</taxon>
        <taxon>eudicotyledons</taxon>
        <taxon>Gunneridae</taxon>
        <taxon>Pentapetalae</taxon>
        <taxon>rosids</taxon>
        <taxon>malvids</taxon>
        <taxon>Brassicales</taxon>
        <taxon>Brassicaceae</taxon>
        <taxon>Brassiceae</taxon>
        <taxon>Brassica</taxon>
    </lineage>
</organism>
<proteinExistence type="predicted"/>